<dbReference type="PANTHER" id="PTHR32319:SF0">
    <property type="entry name" value="BACTERIAL HEMOLYSIN-LIKE PROTEIN"/>
    <property type="match status" value="1"/>
</dbReference>
<dbReference type="PROSITE" id="PS50889">
    <property type="entry name" value="S4"/>
    <property type="match status" value="1"/>
</dbReference>
<dbReference type="InterPro" id="IPR002877">
    <property type="entry name" value="RNA_MeTrfase_FtsJ_dom"/>
</dbReference>
<organism evidence="5 6">
    <name type="scientific">Labrys wisconsinensis</name>
    <dbReference type="NCBI Taxonomy" id="425677"/>
    <lineage>
        <taxon>Bacteria</taxon>
        <taxon>Pseudomonadati</taxon>
        <taxon>Pseudomonadota</taxon>
        <taxon>Alphaproteobacteria</taxon>
        <taxon>Hyphomicrobiales</taxon>
        <taxon>Xanthobacteraceae</taxon>
        <taxon>Labrys</taxon>
    </lineage>
</organism>
<gene>
    <name evidence="5" type="ORF">QO011_003602</name>
</gene>
<dbReference type="InterPro" id="IPR036986">
    <property type="entry name" value="S4_RNA-bd_sf"/>
</dbReference>
<dbReference type="Pfam" id="PF01728">
    <property type="entry name" value="FtsJ"/>
    <property type="match status" value="1"/>
</dbReference>
<dbReference type="EC" id="2.1.1.227" evidence="5"/>
<dbReference type="Gene3D" id="3.10.290.10">
    <property type="entry name" value="RNA-binding S4 domain"/>
    <property type="match status" value="1"/>
</dbReference>
<dbReference type="PANTHER" id="PTHR32319">
    <property type="entry name" value="BACTERIAL HEMOLYSIN-LIKE PROTEIN"/>
    <property type="match status" value="1"/>
</dbReference>
<dbReference type="NCBIfam" id="TIGR00478">
    <property type="entry name" value="tly"/>
    <property type="match status" value="1"/>
</dbReference>
<comment type="caution">
    <text evidence="5">The sequence shown here is derived from an EMBL/GenBank/DDBJ whole genome shotgun (WGS) entry which is preliminary data.</text>
</comment>
<keyword evidence="5" id="KW-0808">Transferase</keyword>
<feature type="domain" description="Ribosomal RNA methyltransferase FtsJ" evidence="4">
    <location>
        <begin position="59"/>
        <end position="241"/>
    </location>
</feature>
<dbReference type="GO" id="GO:0032259">
    <property type="term" value="P:methylation"/>
    <property type="evidence" value="ECO:0007669"/>
    <property type="project" value="UniProtKB-KW"/>
</dbReference>
<dbReference type="Gene3D" id="3.40.50.150">
    <property type="entry name" value="Vaccinia Virus protein VP39"/>
    <property type="match status" value="1"/>
</dbReference>
<keyword evidence="1 3" id="KW-0694">RNA-binding</keyword>
<evidence type="ECO:0000313" key="5">
    <source>
        <dbReference type="EMBL" id="MDQ0470583.1"/>
    </source>
</evidence>
<dbReference type="InterPro" id="IPR029063">
    <property type="entry name" value="SAM-dependent_MTases_sf"/>
</dbReference>
<name>A0ABU0J8I3_9HYPH</name>
<keyword evidence="5" id="KW-0489">Methyltransferase</keyword>
<sequence length="244" mass="25632">MTRQRADLLLVERGYFDSRARAQAAIAAGLVTAGGAVVRKASEAIAPDAEITAAAAHPWVSRGGVKLAHALETFAIPVEDRIALDVGASTGGFSQVLLERGAARVYAVDSGHGQLHPALRRAPCLVSLEGVDARRLSRALVPDAVDLVVIDVSFISLTLVLQAALNLAAPAADLVALVKPQFEAGREHVGKGGIVREEAVHHLVCERIVAHVASLGWRVRDVVPSPIAGGDGNREFLLAADRRP</sequence>
<accession>A0ABU0J8I3</accession>
<dbReference type="EC" id="2.1.1.226" evidence="5"/>
<dbReference type="SUPFAM" id="SSF53335">
    <property type="entry name" value="S-adenosyl-L-methionine-dependent methyltransferases"/>
    <property type="match status" value="1"/>
</dbReference>
<comment type="similarity">
    <text evidence="2">Belongs to the TlyA family.</text>
</comment>
<dbReference type="GO" id="GO:0008168">
    <property type="term" value="F:methyltransferase activity"/>
    <property type="evidence" value="ECO:0007669"/>
    <property type="project" value="UniProtKB-KW"/>
</dbReference>
<reference evidence="5 6" key="1">
    <citation type="submission" date="2023-07" db="EMBL/GenBank/DDBJ databases">
        <title>Genomic Encyclopedia of Type Strains, Phase IV (KMG-IV): sequencing the most valuable type-strain genomes for metagenomic binning, comparative biology and taxonomic classification.</title>
        <authorList>
            <person name="Goeker M."/>
        </authorList>
    </citation>
    <scope>NUCLEOTIDE SEQUENCE [LARGE SCALE GENOMIC DNA]</scope>
    <source>
        <strain evidence="5 6">DSM 19619</strain>
    </source>
</reference>
<protein>
    <submittedName>
        <fullName evidence="5">23S rRNA (Cytidine1920-2'-O)/16S rRNA (Cytidine1409-2'-O)-methyltransferase</fullName>
        <ecNumber evidence="5">2.1.1.226</ecNumber>
        <ecNumber evidence="5">2.1.1.227</ecNumber>
    </submittedName>
</protein>
<evidence type="ECO:0000256" key="2">
    <source>
        <dbReference type="ARBA" id="ARBA00029460"/>
    </source>
</evidence>
<evidence type="ECO:0000256" key="3">
    <source>
        <dbReference type="PROSITE-ProRule" id="PRU00182"/>
    </source>
</evidence>
<dbReference type="RefSeq" id="WP_307274661.1">
    <property type="nucleotide sequence ID" value="NZ_JAUSVX010000006.1"/>
</dbReference>
<proteinExistence type="inferred from homology"/>
<dbReference type="EMBL" id="JAUSVX010000006">
    <property type="protein sequence ID" value="MDQ0470583.1"/>
    <property type="molecule type" value="Genomic_DNA"/>
</dbReference>
<keyword evidence="6" id="KW-1185">Reference proteome</keyword>
<evidence type="ECO:0000256" key="1">
    <source>
        <dbReference type="ARBA" id="ARBA00022884"/>
    </source>
</evidence>
<dbReference type="PIRSF" id="PIRSF005578">
    <property type="entry name" value="TlyA"/>
    <property type="match status" value="1"/>
</dbReference>
<dbReference type="InterPro" id="IPR004538">
    <property type="entry name" value="Hemolysin_A/TlyA"/>
</dbReference>
<evidence type="ECO:0000259" key="4">
    <source>
        <dbReference type="Pfam" id="PF01728"/>
    </source>
</evidence>
<evidence type="ECO:0000313" key="6">
    <source>
        <dbReference type="Proteomes" id="UP001242480"/>
    </source>
</evidence>
<dbReference type="CDD" id="cd02440">
    <property type="entry name" value="AdoMet_MTases"/>
    <property type="match status" value="1"/>
</dbReference>
<dbReference type="InterPro" id="IPR047048">
    <property type="entry name" value="TlyA"/>
</dbReference>
<dbReference type="Proteomes" id="UP001242480">
    <property type="component" value="Unassembled WGS sequence"/>
</dbReference>
<dbReference type="SUPFAM" id="SSF55174">
    <property type="entry name" value="Alpha-L RNA-binding motif"/>
    <property type="match status" value="1"/>
</dbReference>